<feature type="transmembrane region" description="Helical" evidence="8">
    <location>
        <begin position="572"/>
        <end position="599"/>
    </location>
</feature>
<dbReference type="KEGG" id="dwi:6649160"/>
<evidence type="ECO:0000256" key="6">
    <source>
        <dbReference type="ARBA" id="ARBA00023170"/>
    </source>
</evidence>
<dbReference type="eggNOG" id="KOG1052">
    <property type="taxonomic scope" value="Eukaryota"/>
</dbReference>
<dbReference type="PANTHER" id="PTHR42643">
    <property type="entry name" value="IONOTROPIC RECEPTOR 20A-RELATED"/>
    <property type="match status" value="1"/>
</dbReference>
<dbReference type="EMBL" id="CH964239">
    <property type="protein sequence ID" value="EDW82674.1"/>
    <property type="molecule type" value="Genomic_DNA"/>
</dbReference>
<evidence type="ECO:0000256" key="5">
    <source>
        <dbReference type="ARBA" id="ARBA00023136"/>
    </source>
</evidence>
<feature type="transmembrane region" description="Helical" evidence="8">
    <location>
        <begin position="370"/>
        <end position="390"/>
    </location>
</feature>
<dbReference type="GO" id="GO:0005886">
    <property type="term" value="C:plasma membrane"/>
    <property type="evidence" value="ECO:0007669"/>
    <property type="project" value="UniProtKB-SubCell"/>
</dbReference>
<gene>
    <name evidence="11" type="primary">Dwil\GK25009</name>
    <name evidence="11" type="ORF">Dwil_GK25009</name>
</gene>
<evidence type="ECO:0000256" key="2">
    <source>
        <dbReference type="ARBA" id="ARBA00022475"/>
    </source>
</evidence>
<dbReference type="Gene3D" id="3.40.190.10">
    <property type="entry name" value="Periplasmic binding protein-like II"/>
    <property type="match status" value="1"/>
</dbReference>
<dbReference type="InterPro" id="IPR056198">
    <property type="entry name" value="LBD_receptor"/>
</dbReference>
<keyword evidence="5 8" id="KW-0472">Membrane</keyword>
<evidence type="ECO:0000256" key="8">
    <source>
        <dbReference type="SAM" id="Phobius"/>
    </source>
</evidence>
<evidence type="ECO:0000313" key="11">
    <source>
        <dbReference type="EMBL" id="EDW82674.1"/>
    </source>
</evidence>
<feature type="transmembrane region" description="Helical" evidence="8">
    <location>
        <begin position="402"/>
        <end position="423"/>
    </location>
</feature>
<dbReference type="SUPFAM" id="SSF53850">
    <property type="entry name" value="Periplasmic binding protein-like II"/>
    <property type="match status" value="1"/>
</dbReference>
<feature type="signal peptide" evidence="9">
    <location>
        <begin position="1"/>
        <end position="19"/>
    </location>
</feature>
<keyword evidence="3 8" id="KW-0812">Transmembrane</keyword>
<evidence type="ECO:0000256" key="7">
    <source>
        <dbReference type="ARBA" id="ARBA00023180"/>
    </source>
</evidence>
<dbReference type="Pfam" id="PF24061">
    <property type="entry name" value="LBD_receptor"/>
    <property type="match status" value="1"/>
</dbReference>
<dbReference type="HOGENOM" id="CLU_028770_0_0_1"/>
<dbReference type="InterPro" id="IPR052192">
    <property type="entry name" value="Insect_Ionotropic_Sensory_Rcpt"/>
</dbReference>
<feature type="domain" description="Putative ionotropic receptor ligand binding" evidence="10">
    <location>
        <begin position="7"/>
        <end position="210"/>
    </location>
</feature>
<keyword evidence="2" id="KW-1003">Cell membrane</keyword>
<feature type="transmembrane region" description="Helical" evidence="8">
    <location>
        <begin position="147"/>
        <end position="165"/>
    </location>
</feature>
<evidence type="ECO:0000256" key="9">
    <source>
        <dbReference type="SAM" id="SignalP"/>
    </source>
</evidence>
<accession>B4NCW5</accession>
<dbReference type="PANTHER" id="PTHR42643:SF37">
    <property type="entry name" value="IONOTROPIC RECEPTOR 11A-RELATED"/>
    <property type="match status" value="1"/>
</dbReference>
<keyword evidence="9" id="KW-0732">Signal</keyword>
<sequence>MWPQTVAHNISLISALVWAINGHFGRSSSLPLTLAQFSSRQANRNYHNDLIDATLSQASSEGKIKFLLDNLSNLEADTDMDTDAETASSLSGIGGLETAIWFIDSLHSYYHLERNLLEASSSYKRNGYFIIVYTGGESGRLVTIREIFKRLFFIYVLNVSVFLLSRQGYVEMYTYFPYGPEVCCSALPVHYATFPPTTMDTILFPNKLRNLYGCELIAVTFENRPFVFIDSDQKLQGIEGMLFNTLADHMNFTIKIIVEMQKERGIVLPNGTATGALKLILDGDANVTFGAYMYNNQRASLMLPSLSYTSFPIVLGIPGGAQISPMQRFIKPFRYIIWSCLLICLLVAFSTIAVIQGFCRTGLRHLLIGAGNRLPCLGLWNTLLGGLTMYPPRGTFARCLLGLWLVHVLILRAAYTGQLYMLLQDAQMRTPLRTLSEVLEKGYTFYMLPALSTTFNNLVPRHRIEVVLSVEKALIRLRDEDDPWIAVPLFLPTANQFDQRSGPTKPHLQLLPEALMTAPLTFYMRPHSYLKRRWDRLLLGLMSGGIVRRFRRINLEKIEHLKKRQNMDPGPLSIWLLSGVFGFFWAMLLLSLAVFLMELASLRCPRLRRIMNAANRYIA</sequence>
<keyword evidence="7" id="KW-0325">Glycoprotein</keyword>
<dbReference type="Gene3D" id="1.10.287.70">
    <property type="match status" value="1"/>
</dbReference>
<evidence type="ECO:0000256" key="4">
    <source>
        <dbReference type="ARBA" id="ARBA00022989"/>
    </source>
</evidence>
<keyword evidence="12" id="KW-1185">Reference proteome</keyword>
<name>B4NCW5_DROWI</name>
<feature type="transmembrane region" description="Helical" evidence="8">
    <location>
        <begin position="335"/>
        <end position="358"/>
    </location>
</feature>
<keyword evidence="4 8" id="KW-1133">Transmembrane helix</keyword>
<evidence type="ECO:0000256" key="3">
    <source>
        <dbReference type="ARBA" id="ARBA00022692"/>
    </source>
</evidence>
<reference evidence="11 12" key="1">
    <citation type="journal article" date="2007" name="Nature">
        <title>Evolution of genes and genomes on the Drosophila phylogeny.</title>
        <authorList>
            <consortium name="Drosophila 12 Genomes Consortium"/>
            <person name="Clark A.G."/>
            <person name="Eisen M.B."/>
            <person name="Smith D.R."/>
            <person name="Bergman C.M."/>
            <person name="Oliver B."/>
            <person name="Markow T.A."/>
            <person name="Kaufman T.C."/>
            <person name="Kellis M."/>
            <person name="Gelbart W."/>
            <person name="Iyer V.N."/>
            <person name="Pollard D.A."/>
            <person name="Sackton T.B."/>
            <person name="Larracuente A.M."/>
            <person name="Singh N.D."/>
            <person name="Abad J.P."/>
            <person name="Abt D.N."/>
            <person name="Adryan B."/>
            <person name="Aguade M."/>
            <person name="Akashi H."/>
            <person name="Anderson W.W."/>
            <person name="Aquadro C.F."/>
            <person name="Ardell D.H."/>
            <person name="Arguello R."/>
            <person name="Artieri C.G."/>
            <person name="Barbash D.A."/>
            <person name="Barker D."/>
            <person name="Barsanti P."/>
            <person name="Batterham P."/>
            <person name="Batzoglou S."/>
            <person name="Begun D."/>
            <person name="Bhutkar A."/>
            <person name="Blanco E."/>
            <person name="Bosak S.A."/>
            <person name="Bradley R.K."/>
            <person name="Brand A.D."/>
            <person name="Brent M.R."/>
            <person name="Brooks A.N."/>
            <person name="Brown R.H."/>
            <person name="Butlin R.K."/>
            <person name="Caggese C."/>
            <person name="Calvi B.R."/>
            <person name="Bernardo de Carvalho A."/>
            <person name="Caspi A."/>
            <person name="Castrezana S."/>
            <person name="Celniker S.E."/>
            <person name="Chang J.L."/>
            <person name="Chapple C."/>
            <person name="Chatterji S."/>
            <person name="Chinwalla A."/>
            <person name="Civetta A."/>
            <person name="Clifton S.W."/>
            <person name="Comeron J.M."/>
            <person name="Costello J.C."/>
            <person name="Coyne J.A."/>
            <person name="Daub J."/>
            <person name="David R.G."/>
            <person name="Delcher A.L."/>
            <person name="Delehaunty K."/>
            <person name="Do C.B."/>
            <person name="Ebling H."/>
            <person name="Edwards K."/>
            <person name="Eickbush T."/>
            <person name="Evans J.D."/>
            <person name="Filipski A."/>
            <person name="Findeiss S."/>
            <person name="Freyhult E."/>
            <person name="Fulton L."/>
            <person name="Fulton R."/>
            <person name="Garcia A.C."/>
            <person name="Gardiner A."/>
            <person name="Garfield D.A."/>
            <person name="Garvin B.E."/>
            <person name="Gibson G."/>
            <person name="Gilbert D."/>
            <person name="Gnerre S."/>
            <person name="Godfrey J."/>
            <person name="Good R."/>
            <person name="Gotea V."/>
            <person name="Gravely B."/>
            <person name="Greenberg A.J."/>
            <person name="Griffiths-Jones S."/>
            <person name="Gross S."/>
            <person name="Guigo R."/>
            <person name="Gustafson E.A."/>
            <person name="Haerty W."/>
            <person name="Hahn M.W."/>
            <person name="Halligan D.L."/>
            <person name="Halpern A.L."/>
            <person name="Halter G.M."/>
            <person name="Han M.V."/>
            <person name="Heger A."/>
            <person name="Hillier L."/>
            <person name="Hinrichs A.S."/>
            <person name="Holmes I."/>
            <person name="Hoskins R.A."/>
            <person name="Hubisz M.J."/>
            <person name="Hultmark D."/>
            <person name="Huntley M.A."/>
            <person name="Jaffe D.B."/>
            <person name="Jagadeeshan S."/>
            <person name="Jeck W.R."/>
            <person name="Johnson J."/>
            <person name="Jones C.D."/>
            <person name="Jordan W.C."/>
            <person name="Karpen G.H."/>
            <person name="Kataoka E."/>
            <person name="Keightley P.D."/>
            <person name="Kheradpour P."/>
            <person name="Kirkness E.F."/>
            <person name="Koerich L.B."/>
            <person name="Kristiansen K."/>
            <person name="Kudrna D."/>
            <person name="Kulathinal R.J."/>
            <person name="Kumar S."/>
            <person name="Kwok R."/>
            <person name="Lander E."/>
            <person name="Langley C.H."/>
            <person name="Lapoint R."/>
            <person name="Lazzaro B.P."/>
            <person name="Lee S.J."/>
            <person name="Levesque L."/>
            <person name="Li R."/>
            <person name="Lin C.F."/>
            <person name="Lin M.F."/>
            <person name="Lindblad-Toh K."/>
            <person name="Llopart A."/>
            <person name="Long M."/>
            <person name="Low L."/>
            <person name="Lozovsky E."/>
            <person name="Lu J."/>
            <person name="Luo M."/>
            <person name="Machado C.A."/>
            <person name="Makalowski W."/>
            <person name="Marzo M."/>
            <person name="Matsuda M."/>
            <person name="Matzkin L."/>
            <person name="McAllister B."/>
            <person name="McBride C.S."/>
            <person name="McKernan B."/>
            <person name="McKernan K."/>
            <person name="Mendez-Lago M."/>
            <person name="Minx P."/>
            <person name="Mollenhauer M.U."/>
            <person name="Montooth K."/>
            <person name="Mount S.M."/>
            <person name="Mu X."/>
            <person name="Myers E."/>
            <person name="Negre B."/>
            <person name="Newfeld S."/>
            <person name="Nielsen R."/>
            <person name="Noor M.A."/>
            <person name="O'Grady P."/>
            <person name="Pachter L."/>
            <person name="Papaceit M."/>
            <person name="Parisi M.J."/>
            <person name="Parisi M."/>
            <person name="Parts L."/>
            <person name="Pedersen J.S."/>
            <person name="Pesole G."/>
            <person name="Phillippy A.M."/>
            <person name="Ponting C.P."/>
            <person name="Pop M."/>
            <person name="Porcelli D."/>
            <person name="Powell J.R."/>
            <person name="Prohaska S."/>
            <person name="Pruitt K."/>
            <person name="Puig M."/>
            <person name="Quesneville H."/>
            <person name="Ram K.R."/>
            <person name="Rand D."/>
            <person name="Rasmussen M.D."/>
            <person name="Reed L.K."/>
            <person name="Reenan R."/>
            <person name="Reily A."/>
            <person name="Remington K.A."/>
            <person name="Rieger T.T."/>
            <person name="Ritchie M.G."/>
            <person name="Robin C."/>
            <person name="Rogers Y.H."/>
            <person name="Rohde C."/>
            <person name="Rozas J."/>
            <person name="Rubenfield M.J."/>
            <person name="Ruiz A."/>
            <person name="Russo S."/>
            <person name="Salzberg S.L."/>
            <person name="Sanchez-Gracia A."/>
            <person name="Saranga D.J."/>
            <person name="Sato H."/>
            <person name="Schaeffer S.W."/>
            <person name="Schatz M.C."/>
            <person name="Schlenke T."/>
            <person name="Schwartz R."/>
            <person name="Segarra C."/>
            <person name="Singh R.S."/>
            <person name="Sirot L."/>
            <person name="Sirota M."/>
            <person name="Sisneros N.B."/>
            <person name="Smith C.D."/>
            <person name="Smith T.F."/>
            <person name="Spieth J."/>
            <person name="Stage D.E."/>
            <person name="Stark A."/>
            <person name="Stephan W."/>
            <person name="Strausberg R.L."/>
            <person name="Strempel S."/>
            <person name="Sturgill D."/>
            <person name="Sutton G."/>
            <person name="Sutton G.G."/>
            <person name="Tao W."/>
            <person name="Teichmann S."/>
            <person name="Tobari Y.N."/>
            <person name="Tomimura Y."/>
            <person name="Tsolas J.M."/>
            <person name="Valente V.L."/>
            <person name="Venter E."/>
            <person name="Venter J.C."/>
            <person name="Vicario S."/>
            <person name="Vieira F.G."/>
            <person name="Vilella A.J."/>
            <person name="Villasante A."/>
            <person name="Walenz B."/>
            <person name="Wang J."/>
            <person name="Wasserman M."/>
            <person name="Watts T."/>
            <person name="Wilson D."/>
            <person name="Wilson R.K."/>
            <person name="Wing R.A."/>
            <person name="Wolfner M.F."/>
            <person name="Wong A."/>
            <person name="Wong G.K."/>
            <person name="Wu C.I."/>
            <person name="Wu G."/>
            <person name="Yamamoto D."/>
            <person name="Yang H.P."/>
            <person name="Yang S.P."/>
            <person name="Yorke J.A."/>
            <person name="Yoshida K."/>
            <person name="Zdobnov E."/>
            <person name="Zhang P."/>
            <person name="Zhang Y."/>
            <person name="Zimin A.V."/>
            <person name="Baldwin J."/>
            <person name="Abdouelleil A."/>
            <person name="Abdulkadir J."/>
            <person name="Abebe A."/>
            <person name="Abera B."/>
            <person name="Abreu J."/>
            <person name="Acer S.C."/>
            <person name="Aftuck L."/>
            <person name="Alexander A."/>
            <person name="An P."/>
            <person name="Anderson E."/>
            <person name="Anderson S."/>
            <person name="Arachi H."/>
            <person name="Azer M."/>
            <person name="Bachantsang P."/>
            <person name="Barry A."/>
            <person name="Bayul T."/>
            <person name="Berlin A."/>
            <person name="Bessette D."/>
            <person name="Bloom T."/>
            <person name="Blye J."/>
            <person name="Boguslavskiy L."/>
            <person name="Bonnet C."/>
            <person name="Boukhgalter B."/>
            <person name="Bourzgui I."/>
            <person name="Brown A."/>
            <person name="Cahill P."/>
            <person name="Channer S."/>
            <person name="Cheshatsang Y."/>
            <person name="Chuda L."/>
            <person name="Citroen M."/>
            <person name="Collymore A."/>
            <person name="Cooke P."/>
            <person name="Costello M."/>
            <person name="D'Aco K."/>
            <person name="Daza R."/>
            <person name="De Haan G."/>
            <person name="DeGray S."/>
            <person name="DeMaso C."/>
            <person name="Dhargay N."/>
            <person name="Dooley K."/>
            <person name="Dooley E."/>
            <person name="Doricent M."/>
            <person name="Dorje P."/>
            <person name="Dorjee K."/>
            <person name="Dupes A."/>
            <person name="Elong R."/>
            <person name="Falk J."/>
            <person name="Farina A."/>
            <person name="Faro S."/>
            <person name="Ferguson D."/>
            <person name="Fisher S."/>
            <person name="Foley C.D."/>
            <person name="Franke A."/>
            <person name="Friedrich D."/>
            <person name="Gadbois L."/>
            <person name="Gearin G."/>
            <person name="Gearin C.R."/>
            <person name="Giannoukos G."/>
            <person name="Goode T."/>
            <person name="Graham J."/>
            <person name="Grandbois E."/>
            <person name="Grewal S."/>
            <person name="Gyaltsen K."/>
            <person name="Hafez N."/>
            <person name="Hagos B."/>
            <person name="Hall J."/>
            <person name="Henson C."/>
            <person name="Hollinger A."/>
            <person name="Honan T."/>
            <person name="Huard M.D."/>
            <person name="Hughes L."/>
            <person name="Hurhula B."/>
            <person name="Husby M.E."/>
            <person name="Kamat A."/>
            <person name="Kanga B."/>
            <person name="Kashin S."/>
            <person name="Khazanovich D."/>
            <person name="Kisner P."/>
            <person name="Lance K."/>
            <person name="Lara M."/>
            <person name="Lee W."/>
            <person name="Lennon N."/>
            <person name="Letendre F."/>
            <person name="LeVine R."/>
            <person name="Lipovsky A."/>
            <person name="Liu X."/>
            <person name="Liu J."/>
            <person name="Liu S."/>
            <person name="Lokyitsang T."/>
            <person name="Lokyitsang Y."/>
            <person name="Lubonja R."/>
            <person name="Lui A."/>
            <person name="MacDonald P."/>
            <person name="Magnisalis V."/>
            <person name="Maru K."/>
            <person name="Matthews C."/>
            <person name="McCusker W."/>
            <person name="McDonough S."/>
            <person name="Mehta T."/>
            <person name="Meldrim J."/>
            <person name="Meneus L."/>
            <person name="Mihai O."/>
            <person name="Mihalev A."/>
            <person name="Mihova T."/>
            <person name="Mittelman R."/>
            <person name="Mlenga V."/>
            <person name="Montmayeur A."/>
            <person name="Mulrain L."/>
            <person name="Navidi A."/>
            <person name="Naylor J."/>
            <person name="Negash T."/>
            <person name="Nguyen T."/>
            <person name="Nguyen N."/>
            <person name="Nicol R."/>
            <person name="Norbu C."/>
            <person name="Norbu N."/>
            <person name="Novod N."/>
            <person name="O'Neill B."/>
            <person name="Osman S."/>
            <person name="Markiewicz E."/>
            <person name="Oyono O.L."/>
            <person name="Patti C."/>
            <person name="Phunkhang P."/>
            <person name="Pierre F."/>
            <person name="Priest M."/>
            <person name="Raghuraman S."/>
            <person name="Rege F."/>
            <person name="Reyes R."/>
            <person name="Rise C."/>
            <person name="Rogov P."/>
            <person name="Ross K."/>
            <person name="Ryan E."/>
            <person name="Settipalli S."/>
            <person name="Shea T."/>
            <person name="Sherpa N."/>
            <person name="Shi L."/>
            <person name="Shih D."/>
            <person name="Sparrow T."/>
            <person name="Spaulding J."/>
            <person name="Stalker J."/>
            <person name="Stange-Thomann N."/>
            <person name="Stavropoulos S."/>
            <person name="Stone C."/>
            <person name="Strader C."/>
            <person name="Tesfaye S."/>
            <person name="Thomson T."/>
            <person name="Thoulutsang Y."/>
            <person name="Thoulutsang D."/>
            <person name="Topham K."/>
            <person name="Topping I."/>
            <person name="Tsamla T."/>
            <person name="Vassiliev H."/>
            <person name="Vo A."/>
            <person name="Wangchuk T."/>
            <person name="Wangdi T."/>
            <person name="Weiand M."/>
            <person name="Wilkinson J."/>
            <person name="Wilson A."/>
            <person name="Yadav S."/>
            <person name="Young G."/>
            <person name="Yu Q."/>
            <person name="Zembek L."/>
            <person name="Zhong D."/>
            <person name="Zimmer A."/>
            <person name="Zwirko Z."/>
            <person name="Jaffe D.B."/>
            <person name="Alvarez P."/>
            <person name="Brockman W."/>
            <person name="Butler J."/>
            <person name="Chin C."/>
            <person name="Gnerre S."/>
            <person name="Grabherr M."/>
            <person name="Kleber M."/>
            <person name="Mauceli E."/>
            <person name="MacCallum I."/>
        </authorList>
    </citation>
    <scope>NUCLEOTIDE SEQUENCE [LARGE SCALE GENOMIC DNA]</scope>
    <source>
        <strain evidence="12">Tucson 14030-0811.24</strain>
    </source>
</reference>
<dbReference type="PhylomeDB" id="B4NCW5"/>
<protein>
    <recommendedName>
        <fullName evidence="10">Putative ionotropic receptor ligand binding domain-containing protein</fullName>
    </recommendedName>
</protein>
<comment type="subcellular location">
    <subcellularLocation>
        <location evidence="1">Cell membrane</location>
        <topology evidence="1">Multi-pass membrane protein</topology>
    </subcellularLocation>
</comment>
<dbReference type="InParanoid" id="B4NCW5"/>
<feature type="transmembrane region" description="Helical" evidence="8">
    <location>
        <begin position="301"/>
        <end position="323"/>
    </location>
</feature>
<organism evidence="11 12">
    <name type="scientific">Drosophila willistoni</name>
    <name type="common">Fruit fly</name>
    <dbReference type="NCBI Taxonomy" id="7260"/>
    <lineage>
        <taxon>Eukaryota</taxon>
        <taxon>Metazoa</taxon>
        <taxon>Ecdysozoa</taxon>
        <taxon>Arthropoda</taxon>
        <taxon>Hexapoda</taxon>
        <taxon>Insecta</taxon>
        <taxon>Pterygota</taxon>
        <taxon>Neoptera</taxon>
        <taxon>Endopterygota</taxon>
        <taxon>Diptera</taxon>
        <taxon>Brachycera</taxon>
        <taxon>Muscomorpha</taxon>
        <taxon>Ephydroidea</taxon>
        <taxon>Drosophilidae</taxon>
        <taxon>Drosophila</taxon>
        <taxon>Sophophora</taxon>
    </lineage>
</organism>
<keyword evidence="6" id="KW-0675">Receptor</keyword>
<proteinExistence type="predicted"/>
<feature type="chain" id="PRO_5002819741" description="Putative ionotropic receptor ligand binding domain-containing protein" evidence="9">
    <location>
        <begin position="20"/>
        <end position="619"/>
    </location>
</feature>
<dbReference type="OrthoDB" id="8050636at2759"/>
<dbReference type="FunCoup" id="B4NCW5">
    <property type="interactions" value="52"/>
</dbReference>
<evidence type="ECO:0000259" key="10">
    <source>
        <dbReference type="Pfam" id="PF24061"/>
    </source>
</evidence>
<dbReference type="AlphaFoldDB" id="B4NCW5"/>
<dbReference type="Proteomes" id="UP000007798">
    <property type="component" value="Unassembled WGS sequence"/>
</dbReference>
<evidence type="ECO:0000256" key="1">
    <source>
        <dbReference type="ARBA" id="ARBA00004651"/>
    </source>
</evidence>
<evidence type="ECO:0000313" key="12">
    <source>
        <dbReference type="Proteomes" id="UP000007798"/>
    </source>
</evidence>
<dbReference type="OMA" id="PYGPHRC"/>